<dbReference type="SUPFAM" id="SSF52833">
    <property type="entry name" value="Thioredoxin-like"/>
    <property type="match status" value="1"/>
</dbReference>
<dbReference type="RefSeq" id="WP_085447109.1">
    <property type="nucleotide sequence ID" value="NZ_LVJN01000021.1"/>
</dbReference>
<dbReference type="PANTHER" id="PTHR44051:SF8">
    <property type="entry name" value="GLUTATHIONE S-TRANSFERASE GSTA"/>
    <property type="match status" value="1"/>
</dbReference>
<dbReference type="CDD" id="cd03057">
    <property type="entry name" value="GST_N_Beta"/>
    <property type="match status" value="1"/>
</dbReference>
<dbReference type="PROSITE" id="PS50404">
    <property type="entry name" value="GST_NTER"/>
    <property type="match status" value="1"/>
</dbReference>
<sequence length="208" mass="23372">MMTFYMTPGSCSTGIHVLLEELELVFSAHVLNLPAGEHRQADYLAINPKGTIPTLVLDDGRALTDFASIAWHLATSHPRAKLLPQDPVAQAESIGLINHIVGEIHGQGFARVFTTDRFALRTEDHEAIIAQGRQRALEGLEIVAQRLQSTPGPWFYDHFTVADCALFYVTFWARHLEMPMPQACREHLDAMLQRPTARQVLMEEGYRI</sequence>
<feature type="domain" description="GST N-terminal" evidence="1">
    <location>
        <begin position="1"/>
        <end position="81"/>
    </location>
</feature>
<dbReference type="SUPFAM" id="SSF47616">
    <property type="entry name" value="GST C-terminal domain-like"/>
    <property type="match status" value="1"/>
</dbReference>
<dbReference type="InterPro" id="IPR036249">
    <property type="entry name" value="Thioredoxin-like_sf"/>
</dbReference>
<evidence type="ECO:0000313" key="3">
    <source>
        <dbReference type="Proteomes" id="UP000194003"/>
    </source>
</evidence>
<dbReference type="GO" id="GO:0016740">
    <property type="term" value="F:transferase activity"/>
    <property type="evidence" value="ECO:0007669"/>
    <property type="project" value="UniProtKB-KW"/>
</dbReference>
<protein>
    <submittedName>
        <fullName evidence="2">Putative glutathione S-transferase</fullName>
    </submittedName>
</protein>
<keyword evidence="2" id="KW-0808">Transferase</keyword>
<comment type="caution">
    <text evidence="2">The sequence shown here is derived from an EMBL/GenBank/DDBJ whole genome shotgun (WGS) entry which is preliminary data.</text>
</comment>
<dbReference type="SFLD" id="SFLDS00019">
    <property type="entry name" value="Glutathione_Transferase_(cytos"/>
    <property type="match status" value="1"/>
</dbReference>
<reference evidence="2 3" key="1">
    <citation type="journal article" date="2016" name="BMC Genomics">
        <title>Combined genomic and structural analyses of a cultured magnetotactic bacterium reveals its niche adaptation to a dynamic environment.</title>
        <authorList>
            <person name="Araujo A.C."/>
            <person name="Morillo V."/>
            <person name="Cypriano J."/>
            <person name="Teixeira L.C."/>
            <person name="Leao P."/>
            <person name="Lyra S."/>
            <person name="Almeida L.G."/>
            <person name="Bazylinski D.A."/>
            <person name="Vasconcellos A.T."/>
            <person name="Abreu F."/>
            <person name="Lins U."/>
        </authorList>
    </citation>
    <scope>NUCLEOTIDE SEQUENCE [LARGE SCALE GENOMIC DNA]</scope>
    <source>
        <strain evidence="2 3">IT-1</strain>
    </source>
</reference>
<dbReference type="Proteomes" id="UP000194003">
    <property type="component" value="Unassembled WGS sequence"/>
</dbReference>
<name>A0A1Y2JZS6_9PROT</name>
<dbReference type="STRING" id="1434232.MAIT1_00941"/>
<organism evidence="2 3">
    <name type="scientific">Magnetofaba australis IT-1</name>
    <dbReference type="NCBI Taxonomy" id="1434232"/>
    <lineage>
        <taxon>Bacteria</taxon>
        <taxon>Pseudomonadati</taxon>
        <taxon>Pseudomonadota</taxon>
        <taxon>Magnetococcia</taxon>
        <taxon>Magnetococcales</taxon>
        <taxon>Magnetococcaceae</taxon>
        <taxon>Magnetofaba</taxon>
    </lineage>
</organism>
<dbReference type="Gene3D" id="1.20.1050.10">
    <property type="match status" value="1"/>
</dbReference>
<dbReference type="EMBL" id="LVJN01000021">
    <property type="protein sequence ID" value="OSM00425.1"/>
    <property type="molecule type" value="Genomic_DNA"/>
</dbReference>
<proteinExistence type="predicted"/>
<dbReference type="InterPro" id="IPR004045">
    <property type="entry name" value="Glutathione_S-Trfase_N"/>
</dbReference>
<gene>
    <name evidence="2" type="ORF">MAIT1_00941</name>
</gene>
<dbReference type="SFLD" id="SFLDG00358">
    <property type="entry name" value="Main_(cytGST)"/>
    <property type="match status" value="1"/>
</dbReference>
<evidence type="ECO:0000259" key="1">
    <source>
        <dbReference type="PROSITE" id="PS50404"/>
    </source>
</evidence>
<evidence type="ECO:0000313" key="2">
    <source>
        <dbReference type="EMBL" id="OSM00425.1"/>
    </source>
</evidence>
<keyword evidence="3" id="KW-1185">Reference proteome</keyword>
<dbReference type="InterPro" id="IPR040079">
    <property type="entry name" value="Glutathione_S-Trfase"/>
</dbReference>
<dbReference type="AlphaFoldDB" id="A0A1Y2JZS6"/>
<dbReference type="OrthoDB" id="7583243at2"/>
<accession>A0A1Y2JZS6</accession>
<dbReference type="Pfam" id="PF13410">
    <property type="entry name" value="GST_C_2"/>
    <property type="match status" value="1"/>
</dbReference>
<dbReference type="Pfam" id="PF13409">
    <property type="entry name" value="GST_N_2"/>
    <property type="match status" value="1"/>
</dbReference>
<dbReference type="PANTHER" id="PTHR44051">
    <property type="entry name" value="GLUTATHIONE S-TRANSFERASE-RELATED"/>
    <property type="match status" value="1"/>
</dbReference>
<dbReference type="Gene3D" id="3.40.30.10">
    <property type="entry name" value="Glutaredoxin"/>
    <property type="match status" value="1"/>
</dbReference>
<dbReference type="InterPro" id="IPR036282">
    <property type="entry name" value="Glutathione-S-Trfase_C_sf"/>
</dbReference>